<accession>A0AA49FMA9</accession>
<organism evidence="1">
    <name type="scientific">Candidatus Nitricoxidivorans perseverans</name>
    <dbReference type="NCBI Taxonomy" id="2975601"/>
    <lineage>
        <taxon>Bacteria</taxon>
        <taxon>Pseudomonadati</taxon>
        <taxon>Pseudomonadota</taxon>
        <taxon>Betaproteobacteria</taxon>
        <taxon>Nitrosomonadales</taxon>
        <taxon>Sterolibacteriaceae</taxon>
        <taxon>Candidatus Nitricoxidivorans</taxon>
    </lineage>
</organism>
<name>A0AA49FMA9_9PROT</name>
<gene>
    <name evidence="1" type="ORF">OHM77_00875</name>
</gene>
<dbReference type="EMBL" id="CP107246">
    <property type="protein sequence ID" value="WIM05875.1"/>
    <property type="molecule type" value="Genomic_DNA"/>
</dbReference>
<dbReference type="KEGG" id="npv:OHM77_00875"/>
<reference evidence="1" key="1">
    <citation type="journal article" date="2023" name="Nat. Microbiol.">
        <title>Enrichment and characterization of a nitric oxide-reducing microbial community in a continuous bioreactor.</title>
        <authorList>
            <person name="Garrido-Amador P."/>
            <person name="Stortenbeker N."/>
            <person name="Wessels H.J.C.T."/>
            <person name="Speth D.R."/>
            <person name="Garcia-Heredia I."/>
            <person name="Kartal B."/>
        </authorList>
    </citation>
    <scope>NUCLEOTIDE SEQUENCE</scope>
    <source>
        <strain evidence="1">MAG1</strain>
    </source>
</reference>
<proteinExistence type="predicted"/>
<protein>
    <submittedName>
        <fullName evidence="1">Uncharacterized protein</fullName>
    </submittedName>
</protein>
<dbReference type="Proteomes" id="UP001234916">
    <property type="component" value="Chromosome"/>
</dbReference>
<dbReference type="AlphaFoldDB" id="A0AA49FMA9"/>
<sequence length="105" mass="11891">MSAYDLIDASTPDGRIKIAQYEQEQAEKIKRGQQLYAKIKRSSKYCYQNDLAIADPKRWGGFPFPVFVEAGDPMGYIVQGGPGGQYRLSDVRLYVIENGRELKIL</sequence>
<evidence type="ECO:0000313" key="1">
    <source>
        <dbReference type="EMBL" id="WIM05875.1"/>
    </source>
</evidence>